<protein>
    <recommendedName>
        <fullName evidence="10">UDP-2,3-diacylglucosamine hydrolase</fullName>
        <ecNumber evidence="10">3.6.1.54</ecNumber>
    </recommendedName>
    <alternativeName>
        <fullName evidence="10">UDP-2,3-diacylglucosamine diphosphatase</fullName>
    </alternativeName>
</protein>
<dbReference type="NCBIfam" id="NF003743">
    <property type="entry name" value="PRK05340.1"/>
    <property type="match status" value="1"/>
</dbReference>
<feature type="binding site" evidence="10">
    <location>
        <position position="202"/>
    </location>
    <ligand>
        <name>Mn(2+)</name>
        <dbReference type="ChEBI" id="CHEBI:29035"/>
        <label>2</label>
    </ligand>
</feature>
<keyword evidence="4 10" id="KW-0441">Lipid A biosynthesis</keyword>
<keyword evidence="3 10" id="KW-0997">Cell inner membrane</keyword>
<accession>A0A3E0H6M4</accession>
<gene>
    <name evidence="10" type="primary">lpxH</name>
    <name evidence="12" type="ORF">DFR26_1279</name>
</gene>
<comment type="similarity">
    <text evidence="10">Belongs to the LpxH family.</text>
</comment>
<evidence type="ECO:0000256" key="10">
    <source>
        <dbReference type="HAMAP-Rule" id="MF_00575"/>
    </source>
</evidence>
<feature type="binding site" evidence="10">
    <location>
        <position position="42"/>
    </location>
    <ligand>
        <name>Mn(2+)</name>
        <dbReference type="ChEBI" id="CHEBI:29035"/>
        <label>2</label>
    </ligand>
</feature>
<name>A0A3E0H6M4_9GAMM</name>
<dbReference type="OrthoDB" id="9783283at2"/>
<evidence type="ECO:0000256" key="9">
    <source>
        <dbReference type="ARBA" id="ARBA00023211"/>
    </source>
</evidence>
<dbReference type="RefSeq" id="WP_116208099.1">
    <property type="nucleotide sequence ID" value="NZ_QUNR01000002.1"/>
</dbReference>
<keyword evidence="7 10" id="KW-0443">Lipid metabolism</keyword>
<evidence type="ECO:0000259" key="11">
    <source>
        <dbReference type="Pfam" id="PF00149"/>
    </source>
</evidence>
<evidence type="ECO:0000313" key="13">
    <source>
        <dbReference type="Proteomes" id="UP000256774"/>
    </source>
</evidence>
<dbReference type="InterPro" id="IPR010138">
    <property type="entry name" value="UDP-diacylglucosamine_Hdrlase"/>
</dbReference>
<keyword evidence="8 10" id="KW-0472">Membrane</keyword>
<dbReference type="GO" id="GO:0008758">
    <property type="term" value="F:UDP-2,3-diacylglucosamine hydrolase activity"/>
    <property type="evidence" value="ECO:0007669"/>
    <property type="project" value="UniProtKB-UniRule"/>
</dbReference>
<feature type="binding site" evidence="10">
    <location>
        <position position="174"/>
    </location>
    <ligand>
        <name>substrate</name>
    </ligand>
</feature>
<dbReference type="HAMAP" id="MF_00575">
    <property type="entry name" value="LpxH"/>
    <property type="match status" value="1"/>
</dbReference>
<feature type="binding site" evidence="10">
    <location>
        <position position="42"/>
    </location>
    <ligand>
        <name>Mn(2+)</name>
        <dbReference type="ChEBI" id="CHEBI:29035"/>
        <label>1</label>
    </ligand>
</feature>
<dbReference type="CDD" id="cd07398">
    <property type="entry name" value="MPP_YbbF-LpxH"/>
    <property type="match status" value="1"/>
</dbReference>
<dbReference type="Proteomes" id="UP000256774">
    <property type="component" value="Unassembled WGS sequence"/>
</dbReference>
<keyword evidence="2 10" id="KW-0444">Lipid biosynthesis</keyword>
<comment type="catalytic activity">
    <reaction evidence="10">
        <text>UDP-2-N,3-O-bis[(3R)-3-hydroxytetradecanoyl]-alpha-D-glucosamine + H2O = 2-N,3-O-bis[(3R)-3-hydroxytetradecanoyl]-alpha-D-glucosaminyl 1-phosphate + UMP + 2 H(+)</text>
        <dbReference type="Rhea" id="RHEA:25213"/>
        <dbReference type="ChEBI" id="CHEBI:15377"/>
        <dbReference type="ChEBI" id="CHEBI:15378"/>
        <dbReference type="ChEBI" id="CHEBI:57865"/>
        <dbReference type="ChEBI" id="CHEBI:57957"/>
        <dbReference type="ChEBI" id="CHEBI:78847"/>
        <dbReference type="EC" id="3.6.1.54"/>
    </reaction>
</comment>
<evidence type="ECO:0000256" key="7">
    <source>
        <dbReference type="ARBA" id="ARBA00023098"/>
    </source>
</evidence>
<feature type="binding site" evidence="10">
    <location>
        <position position="121"/>
    </location>
    <ligand>
        <name>Mn(2+)</name>
        <dbReference type="ChEBI" id="CHEBI:29035"/>
        <label>2</label>
    </ligand>
</feature>
<reference evidence="12 13" key="1">
    <citation type="submission" date="2018-08" db="EMBL/GenBank/DDBJ databases">
        <title>Genomic Encyclopedia of Type Strains, Phase IV (KMG-IV): sequencing the most valuable type-strain genomes for metagenomic binning, comparative biology and taxonomic classification.</title>
        <authorList>
            <person name="Goeker M."/>
        </authorList>
    </citation>
    <scope>NUCLEOTIDE SEQUENCE [LARGE SCALE GENOMIC DNA]</scope>
    <source>
        <strain evidence="12 13">DSM 26022</strain>
    </source>
</reference>
<feature type="binding site" evidence="10">
    <location>
        <position position="9"/>
    </location>
    <ligand>
        <name>Mn(2+)</name>
        <dbReference type="ChEBI" id="CHEBI:29035"/>
        <label>1</label>
    </ligand>
</feature>
<dbReference type="GO" id="GO:0030145">
    <property type="term" value="F:manganese ion binding"/>
    <property type="evidence" value="ECO:0007669"/>
    <property type="project" value="UniProtKB-UniRule"/>
</dbReference>
<evidence type="ECO:0000256" key="2">
    <source>
        <dbReference type="ARBA" id="ARBA00022516"/>
    </source>
</evidence>
<comment type="subcellular location">
    <subcellularLocation>
        <location evidence="10">Cell inner membrane</location>
        <topology evidence="10">Peripheral membrane protein</topology>
        <orientation evidence="10">Cytoplasmic side</orientation>
    </subcellularLocation>
</comment>
<evidence type="ECO:0000256" key="8">
    <source>
        <dbReference type="ARBA" id="ARBA00023136"/>
    </source>
</evidence>
<dbReference type="InterPro" id="IPR004843">
    <property type="entry name" value="Calcineurin-like_PHP"/>
</dbReference>
<evidence type="ECO:0000256" key="1">
    <source>
        <dbReference type="ARBA" id="ARBA00022475"/>
    </source>
</evidence>
<feature type="binding site" evidence="10">
    <location>
        <position position="80"/>
    </location>
    <ligand>
        <name>Mn(2+)</name>
        <dbReference type="ChEBI" id="CHEBI:29035"/>
        <label>2</label>
    </ligand>
</feature>
<organism evidence="12 13">
    <name type="scientific">Paraperlucidibaca baekdonensis</name>
    <dbReference type="NCBI Taxonomy" id="748120"/>
    <lineage>
        <taxon>Bacteria</taxon>
        <taxon>Pseudomonadati</taxon>
        <taxon>Pseudomonadota</taxon>
        <taxon>Gammaproteobacteria</taxon>
        <taxon>Moraxellales</taxon>
        <taxon>Moraxellaceae</taxon>
        <taxon>Paraperlucidibaca</taxon>
    </lineage>
</organism>
<dbReference type="Gene3D" id="3.60.21.10">
    <property type="match status" value="1"/>
</dbReference>
<evidence type="ECO:0000313" key="12">
    <source>
        <dbReference type="EMBL" id="REH39099.1"/>
    </source>
</evidence>
<evidence type="ECO:0000256" key="3">
    <source>
        <dbReference type="ARBA" id="ARBA00022519"/>
    </source>
</evidence>
<comment type="function">
    <text evidence="10">Hydrolyzes the pyrophosphate bond of UDP-2,3-diacylglucosamine to yield 2,3-diacylglucosamine 1-phosphate (lipid X) and UMP by catalyzing the attack of water at the alpha-P atom. Involved in the biosynthesis of lipid A, a phosphorylated glycolipid that anchors the lipopolysaccharide to the outer membrane of the cell.</text>
</comment>
<keyword evidence="5 10" id="KW-0479">Metal-binding</keyword>
<evidence type="ECO:0000256" key="4">
    <source>
        <dbReference type="ARBA" id="ARBA00022556"/>
    </source>
</evidence>
<feature type="domain" description="Calcineurin-like phosphoesterase" evidence="11">
    <location>
        <begin position="5"/>
        <end position="206"/>
    </location>
</feature>
<dbReference type="InterPro" id="IPR029052">
    <property type="entry name" value="Metallo-depent_PP-like"/>
</dbReference>
<feature type="binding site" evidence="10">
    <location>
        <position position="202"/>
    </location>
    <ligand>
        <name>substrate</name>
    </ligand>
</feature>
<feature type="binding site" evidence="10">
    <location>
        <position position="171"/>
    </location>
    <ligand>
        <name>substrate</name>
    </ligand>
</feature>
<feature type="binding site" evidence="10">
    <location>
        <position position="11"/>
    </location>
    <ligand>
        <name>Mn(2+)</name>
        <dbReference type="ChEBI" id="CHEBI:29035"/>
        <label>1</label>
    </ligand>
</feature>
<dbReference type="Pfam" id="PF00149">
    <property type="entry name" value="Metallophos"/>
    <property type="match status" value="1"/>
</dbReference>
<feature type="binding site" evidence="10">
    <location>
        <position position="167"/>
    </location>
    <ligand>
        <name>substrate</name>
    </ligand>
</feature>
<comment type="cofactor">
    <cofactor evidence="10">
        <name>Mn(2+)</name>
        <dbReference type="ChEBI" id="CHEBI:29035"/>
    </cofactor>
    <text evidence="10">Binds 2 Mn(2+) ions per subunit in a binuclear metal center.</text>
</comment>
<dbReference type="GO" id="GO:0019897">
    <property type="term" value="C:extrinsic component of plasma membrane"/>
    <property type="evidence" value="ECO:0007669"/>
    <property type="project" value="UniProtKB-UniRule"/>
</dbReference>
<dbReference type="GO" id="GO:0005737">
    <property type="term" value="C:cytoplasm"/>
    <property type="evidence" value="ECO:0007669"/>
    <property type="project" value="InterPro"/>
</dbReference>
<dbReference type="PANTHER" id="PTHR34990">
    <property type="entry name" value="UDP-2,3-DIACYLGLUCOSAMINE HYDROLASE-RELATED"/>
    <property type="match status" value="1"/>
</dbReference>
<feature type="binding site" evidence="10">
    <location>
        <begin position="80"/>
        <end position="81"/>
    </location>
    <ligand>
        <name>substrate</name>
    </ligand>
</feature>
<keyword evidence="13" id="KW-1185">Reference proteome</keyword>
<proteinExistence type="inferred from homology"/>
<dbReference type="AlphaFoldDB" id="A0A3E0H6M4"/>
<feature type="binding site" evidence="10">
    <location>
        <position position="204"/>
    </location>
    <ligand>
        <name>Mn(2+)</name>
        <dbReference type="ChEBI" id="CHEBI:29035"/>
        <label>1</label>
    </ligand>
</feature>
<sequence>MSQTLLVSDVHISADLTRVNAGFIGLLDALPADCQRVIVLGDLFEVWVGDDFSSTTLSAVEAAFSRLSQRGVDLLFCHGNRDFLIDAGPAGAKPFTERVGGRLLAEAEVMDLHGTPVLLMHGDQLCIDDEAYMAFRAQSRSEAWQHGILSQPLEQRVQIAEFWRLQSQAANSNKPENIMDVNDAEVVRVLTEAAVTTLVHGHTHRPQQHKHVLADGRDASRFVLGDWRESEGSAVIAWANDSGVHLQDYRF</sequence>
<evidence type="ECO:0000256" key="6">
    <source>
        <dbReference type="ARBA" id="ARBA00022801"/>
    </source>
</evidence>
<keyword evidence="1 10" id="KW-1003">Cell membrane</keyword>
<dbReference type="InterPro" id="IPR043461">
    <property type="entry name" value="LpxH-like"/>
</dbReference>
<dbReference type="UniPathway" id="UPA00359">
    <property type="reaction ID" value="UER00480"/>
</dbReference>
<dbReference type="PANTHER" id="PTHR34990:SF1">
    <property type="entry name" value="UDP-2,3-DIACYLGLUCOSAMINE HYDROLASE"/>
    <property type="match status" value="1"/>
</dbReference>
<feature type="binding site" evidence="10">
    <location>
        <position position="129"/>
    </location>
    <ligand>
        <name>substrate</name>
    </ligand>
</feature>
<keyword evidence="6 10" id="KW-0378">Hydrolase</keyword>
<dbReference type="EC" id="3.6.1.54" evidence="10"/>
<dbReference type="SUPFAM" id="SSF56300">
    <property type="entry name" value="Metallo-dependent phosphatases"/>
    <property type="match status" value="1"/>
</dbReference>
<comment type="caution">
    <text evidence="12">The sequence shown here is derived from an EMBL/GenBank/DDBJ whole genome shotgun (WGS) entry which is preliminary data.</text>
</comment>
<dbReference type="GO" id="GO:0009245">
    <property type="term" value="P:lipid A biosynthetic process"/>
    <property type="evidence" value="ECO:0007669"/>
    <property type="project" value="UniProtKB-UniRule"/>
</dbReference>
<evidence type="ECO:0000256" key="5">
    <source>
        <dbReference type="ARBA" id="ARBA00022723"/>
    </source>
</evidence>
<dbReference type="EMBL" id="QUNR01000002">
    <property type="protein sequence ID" value="REH39099.1"/>
    <property type="molecule type" value="Genomic_DNA"/>
</dbReference>
<keyword evidence="9 10" id="KW-0464">Manganese</keyword>
<dbReference type="NCBIfam" id="TIGR01854">
    <property type="entry name" value="lipid_A_lpxH"/>
    <property type="match status" value="1"/>
</dbReference>
<comment type="pathway">
    <text evidence="10">Glycolipid biosynthesis; lipid IV(A) biosynthesis; lipid IV(A) from (3R)-3-hydroxytetradecanoyl-[acyl-carrier-protein] and UDP-N-acetyl-alpha-D-glucosamine: step 4/6.</text>
</comment>